<protein>
    <submittedName>
        <fullName evidence="3">Flagellar biosynthesis protein FlgN</fullName>
    </submittedName>
</protein>
<feature type="region of interest" description="Disordered" evidence="2">
    <location>
        <begin position="141"/>
        <end position="160"/>
    </location>
</feature>
<evidence type="ECO:0000256" key="2">
    <source>
        <dbReference type="SAM" id="MobiDB-lite"/>
    </source>
</evidence>
<dbReference type="GO" id="GO:0044780">
    <property type="term" value="P:bacterial-type flagellum assembly"/>
    <property type="evidence" value="ECO:0007669"/>
    <property type="project" value="InterPro"/>
</dbReference>
<evidence type="ECO:0000256" key="1">
    <source>
        <dbReference type="ARBA" id="ARBA00022795"/>
    </source>
</evidence>
<accession>A0A1B7KQM7</accession>
<dbReference type="Proteomes" id="UP000078290">
    <property type="component" value="Unassembled WGS sequence"/>
</dbReference>
<keyword evidence="3" id="KW-0969">Cilium</keyword>
<sequence length="160" mass="17903">MSAKQLIELLEKHVKLHKGLLELANKKTEVLKKGDTEALNGIVKEEQKYIAAIDRVEQERILVVNAMIGEANEPTLTACILQTEGTERAMLEKLRDDLSAVILELKSVNQLNEQLAKQSLQFVHVMLDMLMPQPKEVNYQNPNMAPSSYEGGSSLFDSKA</sequence>
<name>A0A1B7KQM7_PARTM</name>
<organism evidence="3 4">
    <name type="scientific">Parageobacillus thermoglucosidasius</name>
    <name type="common">Geobacillus thermoglucosidasius</name>
    <dbReference type="NCBI Taxonomy" id="1426"/>
    <lineage>
        <taxon>Bacteria</taxon>
        <taxon>Bacillati</taxon>
        <taxon>Bacillota</taxon>
        <taxon>Bacilli</taxon>
        <taxon>Bacillales</taxon>
        <taxon>Anoxybacillaceae</taxon>
        <taxon>Parageobacillus</taxon>
    </lineage>
</organism>
<dbReference type="EMBL" id="LXMA01000034">
    <property type="protein sequence ID" value="OAT72404.1"/>
    <property type="molecule type" value="Genomic_DNA"/>
</dbReference>
<evidence type="ECO:0000313" key="3">
    <source>
        <dbReference type="EMBL" id="OAT72404.1"/>
    </source>
</evidence>
<dbReference type="Gene3D" id="1.20.58.300">
    <property type="entry name" value="FlgN-like"/>
    <property type="match status" value="1"/>
</dbReference>
<dbReference type="OrthoDB" id="2381500at2"/>
<dbReference type="InterPro" id="IPR036679">
    <property type="entry name" value="FlgN-like_sf"/>
</dbReference>
<keyword evidence="3" id="KW-0282">Flagellum</keyword>
<dbReference type="SUPFAM" id="SSF140566">
    <property type="entry name" value="FlgN-like"/>
    <property type="match status" value="1"/>
</dbReference>
<comment type="caution">
    <text evidence="3">The sequence shown here is derived from an EMBL/GenBank/DDBJ whole genome shotgun (WGS) entry which is preliminary data.</text>
</comment>
<dbReference type="Pfam" id="PF05130">
    <property type="entry name" value="FlgN"/>
    <property type="match status" value="1"/>
</dbReference>
<reference evidence="4" key="1">
    <citation type="submission" date="2016-05" db="EMBL/GenBank/DDBJ databases">
        <authorList>
            <person name="Wang W."/>
            <person name="Zhu L."/>
        </authorList>
    </citation>
    <scope>NUCLEOTIDE SEQUENCE [LARGE SCALE GENOMIC DNA]</scope>
    <source>
        <strain evidence="4">W-2</strain>
    </source>
</reference>
<dbReference type="InterPro" id="IPR007809">
    <property type="entry name" value="FlgN-like"/>
</dbReference>
<proteinExistence type="predicted"/>
<keyword evidence="1" id="KW-1005">Bacterial flagellum biogenesis</keyword>
<gene>
    <name evidence="3" type="ORF">A7K69_09760</name>
</gene>
<dbReference type="RefSeq" id="WP_064552189.1">
    <property type="nucleotide sequence ID" value="NZ_LXMA01000034.1"/>
</dbReference>
<keyword evidence="3" id="KW-0966">Cell projection</keyword>
<dbReference type="AlphaFoldDB" id="A0A1B7KQM7"/>
<evidence type="ECO:0000313" key="4">
    <source>
        <dbReference type="Proteomes" id="UP000078290"/>
    </source>
</evidence>